<gene>
    <name evidence="1" type="ORF">IE53DRAFT_411384</name>
</gene>
<evidence type="ECO:0000313" key="1">
    <source>
        <dbReference type="EMBL" id="PWN49774.1"/>
    </source>
</evidence>
<dbReference type="EMBL" id="KZ820007">
    <property type="protein sequence ID" value="PWN49774.1"/>
    <property type="molecule type" value="Genomic_DNA"/>
</dbReference>
<reference evidence="1 2" key="1">
    <citation type="journal article" date="2018" name="Mol. Biol. Evol.">
        <title>Broad Genomic Sampling Reveals a Smut Pathogenic Ancestry of the Fungal Clade Ustilaginomycotina.</title>
        <authorList>
            <person name="Kijpornyongpan T."/>
            <person name="Mondo S.J."/>
            <person name="Barry K."/>
            <person name="Sandor L."/>
            <person name="Lee J."/>
            <person name="Lipzen A."/>
            <person name="Pangilinan J."/>
            <person name="LaButti K."/>
            <person name="Hainaut M."/>
            <person name="Henrissat B."/>
            <person name="Grigoriev I.V."/>
            <person name="Spatafora J.W."/>
            <person name="Aime M.C."/>
        </authorList>
    </citation>
    <scope>NUCLEOTIDE SEQUENCE [LARGE SCALE GENOMIC DNA]</scope>
    <source>
        <strain evidence="1 2">SA 807</strain>
    </source>
</reference>
<sequence>MAQPGPSTPSTKSPAPTKHKRDNADKSVKDSNKNGAGSDSEAEDEMPDYLRIASLTSKSSSTSTFIPKRGEKDFEPTGFGGQSKLLQRSREAMFSAISGERRISERNLTRTTWDPSVNRVVAHQTFGKIFDSMGVSVKRDVVVDPHSDPPAIAKVTRLELLPEEALFLLERGAISCGITVDDPKPHPSDQMPECTPMSLQQAFSVMLDKDGCSRERYQVYAYLKRLGYVVQRADIVEAARAQPGPIKKERTTSVETQGLISDPKRPLRLVTIFDLLLYIPRRLSQIAQDALSWLWSLVKNMVANVRRTCKSVANKLSKTTGPTSGVGISRPGLLGSQARWDNYNNIFESLQIIPSGHDFNLPQPTTRVGSHPSRTNSESSGSTTFVEKSTEPAKGIPSDSEYEPFYYAYRPATPYKKSHPPPPEFRICIVNARDRHLPNVWEFEHMFQAVPIPGSEEELFGSSLAEGVELSAEEKAERLQQERELKKLTEERNKSAYGMFSQNKLKADAEKRKKREEEINLRRQRMEGEAKAAEAGQSWWMRLRSRLTERLSIILFFYLRFSSLFAHCPPGVLFSRGSTPSGRGGNRFHHNHTRGGPDTRPPNPFPPLKAGRRTVVLAVVDNGITSMIRFGETEFAKWKLAGRDGPGRGV</sequence>
<organism evidence="1 2">
    <name type="scientific">Violaceomyces palustris</name>
    <dbReference type="NCBI Taxonomy" id="1673888"/>
    <lineage>
        <taxon>Eukaryota</taxon>
        <taxon>Fungi</taxon>
        <taxon>Dikarya</taxon>
        <taxon>Basidiomycota</taxon>
        <taxon>Ustilaginomycotina</taxon>
        <taxon>Ustilaginomycetes</taxon>
        <taxon>Violaceomycetales</taxon>
        <taxon>Violaceomycetaceae</taxon>
        <taxon>Violaceomyces</taxon>
    </lineage>
</organism>
<proteinExistence type="predicted"/>
<dbReference type="Proteomes" id="UP000245626">
    <property type="component" value="Unassembled WGS sequence"/>
</dbReference>
<name>A0ACD0NVE1_9BASI</name>
<protein>
    <submittedName>
        <fullName evidence="1">Uncharacterized protein</fullName>
    </submittedName>
</protein>
<keyword evidence="2" id="KW-1185">Reference proteome</keyword>
<accession>A0ACD0NVE1</accession>
<evidence type="ECO:0000313" key="2">
    <source>
        <dbReference type="Proteomes" id="UP000245626"/>
    </source>
</evidence>